<reference evidence="3" key="1">
    <citation type="submission" date="2016-10" db="EMBL/GenBank/DDBJ databases">
        <authorList>
            <person name="Varghese N."/>
            <person name="Submissions S."/>
        </authorList>
    </citation>
    <scope>NUCLEOTIDE SEQUENCE [LARGE SCALE GENOMIC DNA]</scope>
    <source>
        <strain evidence="3">DSM 8344</strain>
    </source>
</reference>
<dbReference type="InterPro" id="IPR036249">
    <property type="entry name" value="Thioredoxin-like_sf"/>
</dbReference>
<dbReference type="STRING" id="1121419.SAMN05443529_1565"/>
<feature type="domain" description="Alkyl hydroperoxide reductase subunit C/ Thiol specific antioxidant" evidence="1">
    <location>
        <begin position="6"/>
        <end position="46"/>
    </location>
</feature>
<proteinExistence type="predicted"/>
<dbReference type="Proteomes" id="UP000198656">
    <property type="component" value="Unassembled WGS sequence"/>
</dbReference>
<dbReference type="EMBL" id="FNCP01000056">
    <property type="protein sequence ID" value="SDI60082.1"/>
    <property type="molecule type" value="Genomic_DNA"/>
</dbReference>
<dbReference type="SUPFAM" id="SSF52833">
    <property type="entry name" value="Thioredoxin-like"/>
    <property type="match status" value="1"/>
</dbReference>
<sequence length="46" mass="5380">MICPEQLAPDFETEAYVRGKKVNVHLNDFIGQWILLIFYASDFTFV</sequence>
<name>A0A1G8LWF0_9FIRM</name>
<dbReference type="Pfam" id="PF00578">
    <property type="entry name" value="AhpC-TSA"/>
    <property type="match status" value="1"/>
</dbReference>
<accession>A0A1G8LWF0</accession>
<evidence type="ECO:0000259" key="1">
    <source>
        <dbReference type="Pfam" id="PF00578"/>
    </source>
</evidence>
<gene>
    <name evidence="2" type="ORF">SAMN05443529_1565</name>
</gene>
<dbReference type="Gene3D" id="3.40.30.10">
    <property type="entry name" value="Glutaredoxin"/>
    <property type="match status" value="1"/>
</dbReference>
<evidence type="ECO:0000313" key="3">
    <source>
        <dbReference type="Proteomes" id="UP000198656"/>
    </source>
</evidence>
<dbReference type="GO" id="GO:0016491">
    <property type="term" value="F:oxidoreductase activity"/>
    <property type="evidence" value="ECO:0007669"/>
    <property type="project" value="InterPro"/>
</dbReference>
<protein>
    <submittedName>
        <fullName evidence="2">Peroxiredoxin (Alkyl hydroperoxide reductase subunit C)</fullName>
    </submittedName>
</protein>
<dbReference type="InterPro" id="IPR000866">
    <property type="entry name" value="AhpC/TSA"/>
</dbReference>
<organism evidence="2 3">
    <name type="scientific">Desulfosporosinus hippei DSM 8344</name>
    <dbReference type="NCBI Taxonomy" id="1121419"/>
    <lineage>
        <taxon>Bacteria</taxon>
        <taxon>Bacillati</taxon>
        <taxon>Bacillota</taxon>
        <taxon>Clostridia</taxon>
        <taxon>Eubacteriales</taxon>
        <taxon>Desulfitobacteriaceae</taxon>
        <taxon>Desulfosporosinus</taxon>
    </lineage>
</organism>
<dbReference type="AlphaFoldDB" id="A0A1G8LWF0"/>
<evidence type="ECO:0000313" key="2">
    <source>
        <dbReference type="EMBL" id="SDI60082.1"/>
    </source>
</evidence>
<dbReference type="GO" id="GO:0016209">
    <property type="term" value="F:antioxidant activity"/>
    <property type="evidence" value="ECO:0007669"/>
    <property type="project" value="InterPro"/>
</dbReference>
<keyword evidence="3" id="KW-1185">Reference proteome</keyword>